<evidence type="ECO:0000256" key="6">
    <source>
        <dbReference type="ARBA" id="ARBA00022989"/>
    </source>
</evidence>
<feature type="transmembrane region" description="Helical" evidence="9">
    <location>
        <begin position="184"/>
        <end position="212"/>
    </location>
</feature>
<feature type="transmembrane region" description="Helical" evidence="9">
    <location>
        <begin position="391"/>
        <end position="414"/>
    </location>
</feature>
<accession>A0ABW5WZI2</accession>
<keyword evidence="6 9" id="KW-1133">Transmembrane helix</keyword>
<evidence type="ECO:0000313" key="11">
    <source>
        <dbReference type="Proteomes" id="UP001597519"/>
    </source>
</evidence>
<name>A0ABW5WZI2_9STAP</name>
<proteinExistence type="inferred from homology"/>
<feature type="transmembrane region" description="Helical" evidence="9">
    <location>
        <begin position="132"/>
        <end position="164"/>
    </location>
</feature>
<keyword evidence="5" id="KW-0813">Transport</keyword>
<evidence type="ECO:0000256" key="1">
    <source>
        <dbReference type="ARBA" id="ARBA00004141"/>
    </source>
</evidence>
<evidence type="ECO:0000256" key="3">
    <source>
        <dbReference type="ARBA" id="ARBA00020150"/>
    </source>
</evidence>
<reference evidence="11" key="1">
    <citation type="journal article" date="2019" name="Int. J. Syst. Evol. Microbiol.">
        <title>The Global Catalogue of Microorganisms (GCM) 10K type strain sequencing project: providing services to taxonomists for standard genome sequencing and annotation.</title>
        <authorList>
            <consortium name="The Broad Institute Genomics Platform"/>
            <consortium name="The Broad Institute Genome Sequencing Center for Infectious Disease"/>
            <person name="Wu L."/>
            <person name="Ma J."/>
        </authorList>
    </citation>
    <scope>NUCLEOTIDE SEQUENCE [LARGE SCALE GENOMIC DNA]</scope>
    <source>
        <strain evidence="11">KCTC 33575</strain>
    </source>
</reference>
<dbReference type="EMBL" id="JBHUOQ010000005">
    <property type="protein sequence ID" value="MFD2831385.1"/>
    <property type="molecule type" value="Genomic_DNA"/>
</dbReference>
<keyword evidence="7 9" id="KW-0472">Membrane</keyword>
<evidence type="ECO:0000313" key="10">
    <source>
        <dbReference type="EMBL" id="MFD2831385.1"/>
    </source>
</evidence>
<feature type="transmembrane region" description="Helical" evidence="9">
    <location>
        <begin position="284"/>
        <end position="306"/>
    </location>
</feature>
<feature type="transmembrane region" description="Helical" evidence="9">
    <location>
        <begin position="318"/>
        <end position="334"/>
    </location>
</feature>
<keyword evidence="11" id="KW-1185">Reference proteome</keyword>
<comment type="similarity">
    <text evidence="2">Belongs to the SLC13A/DASS transporter (TC 2.A.47) family. NADC subfamily.</text>
</comment>
<evidence type="ECO:0000256" key="7">
    <source>
        <dbReference type="ARBA" id="ARBA00023136"/>
    </source>
</evidence>
<dbReference type="CDD" id="cd01115">
    <property type="entry name" value="SLC13_permease"/>
    <property type="match status" value="1"/>
</dbReference>
<feature type="transmembrane region" description="Helical" evidence="9">
    <location>
        <begin position="224"/>
        <end position="246"/>
    </location>
</feature>
<feature type="transmembrane region" description="Helical" evidence="9">
    <location>
        <begin position="354"/>
        <end position="371"/>
    </location>
</feature>
<dbReference type="Pfam" id="PF00939">
    <property type="entry name" value="Na_sulph_symp"/>
    <property type="match status" value="1"/>
</dbReference>
<evidence type="ECO:0000256" key="5">
    <source>
        <dbReference type="ARBA" id="ARBA00022847"/>
    </source>
</evidence>
<organism evidence="10 11">
    <name type="scientific">Corticicoccus populi</name>
    <dbReference type="NCBI Taxonomy" id="1812821"/>
    <lineage>
        <taxon>Bacteria</taxon>
        <taxon>Bacillati</taxon>
        <taxon>Bacillota</taxon>
        <taxon>Bacilli</taxon>
        <taxon>Bacillales</taxon>
        <taxon>Staphylococcaceae</taxon>
        <taxon>Corticicoccus</taxon>
    </lineage>
</organism>
<evidence type="ECO:0000256" key="2">
    <source>
        <dbReference type="ARBA" id="ARBA00006772"/>
    </source>
</evidence>
<keyword evidence="4 9" id="KW-0812">Transmembrane</keyword>
<gene>
    <name evidence="10" type="ORF">ACFSX4_12995</name>
</gene>
<feature type="transmembrane region" description="Helical" evidence="9">
    <location>
        <begin position="90"/>
        <end position="111"/>
    </location>
</feature>
<dbReference type="RefSeq" id="WP_377775595.1">
    <property type="nucleotide sequence ID" value="NZ_JBHUOQ010000005.1"/>
</dbReference>
<dbReference type="InterPro" id="IPR001898">
    <property type="entry name" value="SLC13A/DASS"/>
</dbReference>
<dbReference type="PANTHER" id="PTHR10283:SF82">
    <property type="entry name" value="SOLUTE CARRIER FAMILY 13 MEMBER 2"/>
    <property type="match status" value="1"/>
</dbReference>
<evidence type="ECO:0000256" key="9">
    <source>
        <dbReference type="SAM" id="Phobius"/>
    </source>
</evidence>
<feature type="transmembrane region" description="Helical" evidence="9">
    <location>
        <begin position="17"/>
        <end position="34"/>
    </location>
</feature>
<dbReference type="Proteomes" id="UP001597519">
    <property type="component" value="Unassembled WGS sequence"/>
</dbReference>
<evidence type="ECO:0000256" key="4">
    <source>
        <dbReference type="ARBA" id="ARBA00022692"/>
    </source>
</evidence>
<dbReference type="PANTHER" id="PTHR10283">
    <property type="entry name" value="SOLUTE CARRIER FAMILY 13 MEMBER"/>
    <property type="match status" value="1"/>
</dbReference>
<protein>
    <recommendedName>
        <fullName evidence="3">Sodium-dependent dicarboxylate transporter SdcS</fullName>
    </recommendedName>
    <alternativeName>
        <fullName evidence="8">Na(+)/dicarboxylate symporter</fullName>
    </alternativeName>
</protein>
<dbReference type="PROSITE" id="PS51257">
    <property type="entry name" value="PROKAR_LIPOPROTEIN"/>
    <property type="match status" value="1"/>
</dbReference>
<comment type="subcellular location">
    <subcellularLocation>
        <location evidence="1">Membrane</location>
        <topology evidence="1">Multi-pass membrane protein</topology>
    </subcellularLocation>
</comment>
<feature type="transmembrane region" description="Helical" evidence="9">
    <location>
        <begin position="474"/>
        <end position="494"/>
    </location>
</feature>
<comment type="caution">
    <text evidence="10">The sequence shown here is derived from an EMBL/GenBank/DDBJ whole genome shotgun (WGS) entry which is preliminary data.</text>
</comment>
<dbReference type="NCBIfam" id="TIGR00785">
    <property type="entry name" value="dass"/>
    <property type="match status" value="1"/>
</dbReference>
<sequence>MVSKEKNNNKHYTTRNWVGLILGPLLFACIYFFIPESVLSHEPKVVLGVTLLVATFWVTEPIPMAATSLLPLVLFPAFNGVDIGTVAPAYGSSVIFMYGGGFVIALAIQKWDLHRRIALNIIKMIGTKSNRMILGILIATAAISMFVSNAATALMMLPVAIALIDEVKNKEILKGQNFDYFSKGILLAVAYAATIGGLATLVAAVPNALLAGIASSQLDRTVTFAEWLFFAGPVALVLLIVVYFYLTKIQFKVDSDDEDSEGTMNFIKEEIQKLGDFTSDEKKVAAVFSITVFLWIVSPFISSIGFIPESIGGFFDDLDDATISVFGAVLLFFLPSSNKGERILEWEDMKELPWGILILFGGGMSIAAAFGESGLNDSIGEVLQMLQGMQYIFVLLLLVVFVLSITEILSNTAVSNLILPLTVGLGIAIGIDPLPLMAAAALSAGSCYMLPVATPPNTAVFSAGYLEVGDMAKAGVWLNIVSVIIITAAIYFWMPVVFSL</sequence>
<evidence type="ECO:0000256" key="8">
    <source>
        <dbReference type="ARBA" id="ARBA00031174"/>
    </source>
</evidence>
<keyword evidence="5" id="KW-0769">Symport</keyword>
<feature type="transmembrane region" description="Helical" evidence="9">
    <location>
        <begin position="46"/>
        <end position="70"/>
    </location>
</feature>
<feature type="transmembrane region" description="Helical" evidence="9">
    <location>
        <begin position="434"/>
        <end position="453"/>
    </location>
</feature>